<proteinExistence type="inferred from homology"/>
<dbReference type="PANTHER" id="PTHR45867:SF3">
    <property type="entry name" value="ACID PHOSPHATASE TYPE 7"/>
    <property type="match status" value="1"/>
</dbReference>
<comment type="similarity">
    <text evidence="3">Belongs to the metallophosphoesterase superfamily. Purple acid phosphatase family.</text>
</comment>
<reference evidence="5" key="1">
    <citation type="submission" date="2023-03" db="EMBL/GenBank/DDBJ databases">
        <title>Near-Complete genome sequence of Lipomyces tetrasporous NRRL Y-64009, an oleaginous yeast capable of growing on lignocellulosic hydrolysates.</title>
        <authorList>
            <consortium name="Lawrence Berkeley National Laboratory"/>
            <person name="Jagtap S.S."/>
            <person name="Liu J.-J."/>
            <person name="Walukiewicz H.E."/>
            <person name="Pangilinan J."/>
            <person name="Lipzen A."/>
            <person name="Ahrendt S."/>
            <person name="Koriabine M."/>
            <person name="Cobaugh K."/>
            <person name="Salamov A."/>
            <person name="Yoshinaga Y."/>
            <person name="Ng V."/>
            <person name="Daum C."/>
            <person name="Grigoriev I.V."/>
            <person name="Slininger P.J."/>
            <person name="Dien B.S."/>
            <person name="Jin Y.-S."/>
            <person name="Rao C.V."/>
        </authorList>
    </citation>
    <scope>NUCLEOTIDE SEQUENCE</scope>
    <source>
        <strain evidence="5">NRRL Y-64009</strain>
    </source>
</reference>
<dbReference type="PANTHER" id="PTHR45867">
    <property type="entry name" value="PURPLE ACID PHOSPHATASE"/>
    <property type="match status" value="1"/>
</dbReference>
<comment type="catalytic activity">
    <reaction evidence="3">
        <text>a phosphate monoester + H2O = an alcohol + phosphate</text>
        <dbReference type="Rhea" id="RHEA:15017"/>
        <dbReference type="ChEBI" id="CHEBI:15377"/>
        <dbReference type="ChEBI" id="CHEBI:30879"/>
        <dbReference type="ChEBI" id="CHEBI:43474"/>
        <dbReference type="ChEBI" id="CHEBI:67140"/>
        <dbReference type="EC" id="3.1.3.2"/>
    </reaction>
</comment>
<keyword evidence="3" id="KW-0378">Hydrolase</keyword>
<feature type="signal peptide" evidence="3">
    <location>
        <begin position="1"/>
        <end position="18"/>
    </location>
</feature>
<evidence type="ECO:0000313" key="6">
    <source>
        <dbReference type="Proteomes" id="UP001217417"/>
    </source>
</evidence>
<dbReference type="GeneID" id="80886560"/>
<dbReference type="Pfam" id="PF14008">
    <property type="entry name" value="Metallophos_C"/>
    <property type="match status" value="1"/>
</dbReference>
<keyword evidence="6" id="KW-1185">Reference proteome</keyword>
<dbReference type="Pfam" id="PF00149">
    <property type="entry name" value="Metallophos"/>
    <property type="match status" value="1"/>
</dbReference>
<evidence type="ECO:0000256" key="1">
    <source>
        <dbReference type="ARBA" id="ARBA00022729"/>
    </source>
</evidence>
<evidence type="ECO:0000313" key="5">
    <source>
        <dbReference type="EMBL" id="KAJ8101638.1"/>
    </source>
</evidence>
<dbReference type="Gene3D" id="3.60.21.10">
    <property type="match status" value="1"/>
</dbReference>
<dbReference type="Gene3D" id="2.60.40.380">
    <property type="entry name" value="Purple acid phosphatase-like, N-terminal"/>
    <property type="match status" value="1"/>
</dbReference>
<dbReference type="GO" id="GO:0046872">
    <property type="term" value="F:metal ion binding"/>
    <property type="evidence" value="ECO:0007669"/>
    <property type="project" value="InterPro"/>
</dbReference>
<organism evidence="5 6">
    <name type="scientific">Lipomyces tetrasporus</name>
    <dbReference type="NCBI Taxonomy" id="54092"/>
    <lineage>
        <taxon>Eukaryota</taxon>
        <taxon>Fungi</taxon>
        <taxon>Dikarya</taxon>
        <taxon>Ascomycota</taxon>
        <taxon>Saccharomycotina</taxon>
        <taxon>Lipomycetes</taxon>
        <taxon>Lipomycetales</taxon>
        <taxon>Lipomycetaceae</taxon>
        <taxon>Lipomyces</taxon>
    </lineage>
</organism>
<dbReference type="EMBL" id="JARPMG010000003">
    <property type="protein sequence ID" value="KAJ8101638.1"/>
    <property type="molecule type" value="Genomic_DNA"/>
</dbReference>
<dbReference type="AlphaFoldDB" id="A0AAD7QUA8"/>
<feature type="chain" id="PRO_5041784444" description="Purple acid phosphatase" evidence="3">
    <location>
        <begin position="19"/>
        <end position="542"/>
    </location>
</feature>
<dbReference type="InterPro" id="IPR015914">
    <property type="entry name" value="PAPs_N"/>
</dbReference>
<protein>
    <recommendedName>
        <fullName evidence="3">Purple acid phosphatase</fullName>
        <ecNumber evidence="3">3.1.3.2</ecNumber>
    </recommendedName>
</protein>
<dbReference type="InterPro" id="IPR025733">
    <property type="entry name" value="PAPs_C"/>
</dbReference>
<dbReference type="CDD" id="cd00063">
    <property type="entry name" value="FN3"/>
    <property type="match status" value="1"/>
</dbReference>
<sequence>MRFAGVTSLLALASSALAQIYVPGTVPENKLEPLQHRLSYAGSTGMYVSWNTYAEVENPTVYYGENVWDLSSTATGISITYESSLTWSNHVKVTGLKPGTTYHYIVSHTNCYNCSELAPYTFTTARPAGDHTPYSAAVVIDMGVMGPYGESVESDYPIITANDSNTMQSLARYVDGYDFLWHPGDIAYADSWLREQIDGYLNVSLEDSYKIYNFLLNQYYDELQPFTAYKPYMVLPGNHESNCDEGGTKDGNITYDLSLCVEGQRNFTGYINHFRMPSEESGGVGNFWYSFDHGMVHYVSINTETDLGNGLIGEDDVNGPEDMDSGPFGSYPNEQIDWLEKDLASVDRKKTPWVIVSGHRPWYAAANNVSNTICWNCKLAFEPLLLKYNVDMVFYGHIHMYERNAPIANGVPDPNELNNPSAPWYILNGLGGHYHGTSQWVEPFPSYLRYIQNTTYGWSKITIHNCTHLTHEFIASSNGSVIDSATLFKDRQCGASVGPTNSSGNFSGNGSVPWTDVNAAGAVQLSSALMIAMAVVAAMSLL</sequence>
<dbReference type="InterPro" id="IPR003961">
    <property type="entry name" value="FN3_dom"/>
</dbReference>
<name>A0AAD7QUA8_9ASCO</name>
<dbReference type="Proteomes" id="UP001217417">
    <property type="component" value="Unassembled WGS sequence"/>
</dbReference>
<dbReference type="InterPro" id="IPR004843">
    <property type="entry name" value="Calcineurin-like_PHP"/>
</dbReference>
<dbReference type="Pfam" id="PF16656">
    <property type="entry name" value="Pur_ac_phosph_N"/>
    <property type="match status" value="1"/>
</dbReference>
<keyword evidence="1 3" id="KW-0732">Signal</keyword>
<evidence type="ECO:0000256" key="2">
    <source>
        <dbReference type="ARBA" id="ARBA00023180"/>
    </source>
</evidence>
<dbReference type="RefSeq" id="XP_056045088.1">
    <property type="nucleotide sequence ID" value="XM_056191394.1"/>
</dbReference>
<dbReference type="GO" id="GO:0003993">
    <property type="term" value="F:acid phosphatase activity"/>
    <property type="evidence" value="ECO:0007669"/>
    <property type="project" value="UniProtKB-EC"/>
</dbReference>
<evidence type="ECO:0000256" key="3">
    <source>
        <dbReference type="RuleBase" id="RU361203"/>
    </source>
</evidence>
<dbReference type="InterPro" id="IPR008963">
    <property type="entry name" value="Purple_acid_Pase-like_N"/>
</dbReference>
<comment type="caution">
    <text evidence="5">The sequence shown here is derived from an EMBL/GenBank/DDBJ whole genome shotgun (WGS) entry which is preliminary data.</text>
</comment>
<feature type="domain" description="Fibronectin type-III" evidence="4">
    <location>
        <begin position="32"/>
        <end position="128"/>
    </location>
</feature>
<dbReference type="PROSITE" id="PS50853">
    <property type="entry name" value="FN3"/>
    <property type="match status" value="1"/>
</dbReference>
<dbReference type="SUPFAM" id="SSF56300">
    <property type="entry name" value="Metallo-dependent phosphatases"/>
    <property type="match status" value="1"/>
</dbReference>
<gene>
    <name evidence="5" type="ORF">POJ06DRAFT_68295</name>
</gene>
<dbReference type="EC" id="3.1.3.2" evidence="3"/>
<evidence type="ECO:0000259" key="4">
    <source>
        <dbReference type="PROSITE" id="PS50853"/>
    </source>
</evidence>
<dbReference type="SUPFAM" id="SSF49363">
    <property type="entry name" value="Purple acid phosphatase, N-terminal domain"/>
    <property type="match status" value="1"/>
</dbReference>
<dbReference type="CDD" id="cd00839">
    <property type="entry name" value="MPP_PAPs"/>
    <property type="match status" value="1"/>
</dbReference>
<accession>A0AAD7QUA8</accession>
<dbReference type="InterPro" id="IPR041792">
    <property type="entry name" value="MPP_PAP"/>
</dbReference>
<dbReference type="InterPro" id="IPR029052">
    <property type="entry name" value="Metallo-depent_PP-like"/>
</dbReference>
<keyword evidence="2" id="KW-0325">Glycoprotein</keyword>